<sequence>MEWEPMKCISAIAIVAVSLMAGSSAAFAADIIAEPVIEPMPEPVNASGWYIRGDLGYNFKSSTGGEWNFWNQFDPPYRGIDDTLRYDDFNLKAGATYGVGVGYRFTDTFRADATLDYFRAGINGRTPCPSYVKSGKGLNPVEDNCNYEDSSTANIWTAMANAYVDLPRTGPVTPYLGAGLGAAYVRYDDWKSHEVCAGCTYSSEKGGLDSWRFAMALMAGVSYDLTEQLKLDVGYRYMRINGGKAYGYDADDRNTNPYGNAEGPGATGTQAKDNGFNMHTIRAGLRYEFR</sequence>
<protein>
    <submittedName>
        <fullName evidence="5">Outer surface protein</fullName>
    </submittedName>
</protein>
<evidence type="ECO:0000256" key="3">
    <source>
        <dbReference type="SAM" id="SignalP"/>
    </source>
</evidence>
<evidence type="ECO:0000259" key="4">
    <source>
        <dbReference type="Pfam" id="PF13505"/>
    </source>
</evidence>
<dbReference type="HOGENOM" id="CLU_057473_0_0_5"/>
<dbReference type="Gene3D" id="2.40.160.20">
    <property type="match status" value="1"/>
</dbReference>
<organism evidence="5 6">
    <name type="scientific">Brucella intermedia LMG 3301</name>
    <dbReference type="NCBI Taxonomy" id="641118"/>
    <lineage>
        <taxon>Bacteria</taxon>
        <taxon>Pseudomonadati</taxon>
        <taxon>Pseudomonadota</taxon>
        <taxon>Alphaproteobacteria</taxon>
        <taxon>Hyphomicrobiales</taxon>
        <taxon>Brucellaceae</taxon>
        <taxon>Brucella/Ochrobactrum group</taxon>
        <taxon>Brucella</taxon>
    </lineage>
</organism>
<gene>
    <name evidence="5" type="ORF">OINT_1001833</name>
</gene>
<feature type="domain" description="Outer membrane protein beta-barrel" evidence="4">
    <location>
        <begin position="16"/>
        <end position="288"/>
    </location>
</feature>
<name>C4WG97_9HYPH</name>
<dbReference type="Proteomes" id="UP000004386">
    <property type="component" value="Unassembled WGS sequence"/>
</dbReference>
<reference evidence="5 6" key="1">
    <citation type="submission" date="2009-05" db="EMBL/GenBank/DDBJ databases">
        <authorList>
            <person name="Setubal J.C."/>
            <person name="Boyle S."/>
            <person name="Crasta O.R."/>
            <person name="Gillespie J.J."/>
            <person name="Kenyon R.W."/>
            <person name="Lu J."/>
            <person name="Mane S."/>
            <person name="Nagrani S."/>
            <person name="Shallom J.M."/>
            <person name="Shallom S."/>
            <person name="Shukla M."/>
            <person name="Snyder E.E."/>
            <person name="Sobral B.W."/>
            <person name="Wattam A.R."/>
            <person name="Will R."/>
            <person name="Williams K."/>
            <person name="Yoo H."/>
            <person name="Munk C."/>
            <person name="Tapia R."/>
            <person name="Green L."/>
            <person name="Rogers Y."/>
            <person name="Detter J.C."/>
            <person name="Bruce D."/>
            <person name="Brettin T.S."/>
            <person name="Tsolis R."/>
        </authorList>
    </citation>
    <scope>NUCLEOTIDE SEQUENCE [LARGE SCALE GENOMIC DNA]</scope>
    <source>
        <strain evidence="5 6">LMG 3301</strain>
    </source>
</reference>
<dbReference type="AlphaFoldDB" id="C4WG97"/>
<accession>C4WG97</accession>
<feature type="region of interest" description="Disordered" evidence="2">
    <location>
        <begin position="253"/>
        <end position="274"/>
    </location>
</feature>
<dbReference type="InterPro" id="IPR011250">
    <property type="entry name" value="OMP/PagP_B-barrel"/>
</dbReference>
<proteinExistence type="predicted"/>
<evidence type="ECO:0000256" key="2">
    <source>
        <dbReference type="SAM" id="MobiDB-lite"/>
    </source>
</evidence>
<feature type="chain" id="PRO_5002945279" evidence="3">
    <location>
        <begin position="29"/>
        <end position="290"/>
    </location>
</feature>
<dbReference type="SUPFAM" id="SSF56925">
    <property type="entry name" value="OMPA-like"/>
    <property type="match status" value="1"/>
</dbReference>
<dbReference type="Pfam" id="PF13505">
    <property type="entry name" value="OMP_b-brl"/>
    <property type="match status" value="1"/>
</dbReference>
<feature type="signal peptide" evidence="3">
    <location>
        <begin position="1"/>
        <end position="28"/>
    </location>
</feature>
<evidence type="ECO:0000313" key="5">
    <source>
        <dbReference type="EMBL" id="EEQ96404.1"/>
    </source>
</evidence>
<comment type="caution">
    <text evidence="5">The sequence shown here is derived from an EMBL/GenBank/DDBJ whole genome shotgun (WGS) entry which is preliminary data.</text>
</comment>
<dbReference type="InterPro" id="IPR027385">
    <property type="entry name" value="Beta-barrel_OMP"/>
</dbReference>
<dbReference type="EMBL" id="ACQA01000001">
    <property type="protein sequence ID" value="EEQ96404.1"/>
    <property type="molecule type" value="Genomic_DNA"/>
</dbReference>
<evidence type="ECO:0000313" key="6">
    <source>
        <dbReference type="Proteomes" id="UP000004386"/>
    </source>
</evidence>
<keyword evidence="1 3" id="KW-0732">Signal</keyword>
<evidence type="ECO:0000256" key="1">
    <source>
        <dbReference type="ARBA" id="ARBA00022729"/>
    </source>
</evidence>